<evidence type="ECO:0000313" key="5">
    <source>
        <dbReference type="EMBL" id="MBB4006618.1"/>
    </source>
</evidence>
<dbReference type="STRING" id="887144.BJF91_21160"/>
<dbReference type="PRINTS" id="PR00032">
    <property type="entry name" value="HTHARAC"/>
</dbReference>
<reference evidence="5 8" key="2">
    <citation type="submission" date="2020-08" db="EMBL/GenBank/DDBJ databases">
        <title>Genomic Encyclopedia of Type Strains, Phase IV (KMG-IV): sequencing the most valuable type-strain genomes for metagenomic binning, comparative biology and taxonomic classification.</title>
        <authorList>
            <person name="Goeker M."/>
        </authorList>
    </citation>
    <scope>NUCLEOTIDE SEQUENCE [LARGE SCALE GENOMIC DNA]</scope>
    <source>
        <strain evidence="5 8">DSM 100021</strain>
    </source>
</reference>
<dbReference type="Proteomes" id="UP000185598">
    <property type="component" value="Unassembled WGS sequence"/>
</dbReference>
<dbReference type="Proteomes" id="UP000544107">
    <property type="component" value="Unassembled WGS sequence"/>
</dbReference>
<protein>
    <submittedName>
        <fullName evidence="6">AraC family transcriptional regulator</fullName>
    </submittedName>
    <submittedName>
        <fullName evidence="5">AraC-like DNA-binding protein</fullName>
    </submittedName>
</protein>
<dbReference type="EMBL" id="JACIED010000001">
    <property type="protein sequence ID" value="MBB4006618.1"/>
    <property type="molecule type" value="Genomic_DNA"/>
</dbReference>
<proteinExistence type="predicted"/>
<feature type="domain" description="HTH araC/xylS-type" evidence="4">
    <location>
        <begin position="193"/>
        <end position="291"/>
    </location>
</feature>
<dbReference type="RefSeq" id="WP_075615327.1">
    <property type="nucleotide sequence ID" value="NZ_JACIED010000001.1"/>
</dbReference>
<dbReference type="AlphaFoldDB" id="A0A1Q9A4Q1"/>
<keyword evidence="1" id="KW-0805">Transcription regulation</keyword>
<dbReference type="PANTHER" id="PTHR46796:SF14">
    <property type="entry name" value="TRANSCRIPTIONAL REGULATORY PROTEIN"/>
    <property type="match status" value="1"/>
</dbReference>
<evidence type="ECO:0000313" key="8">
    <source>
        <dbReference type="Proteomes" id="UP000544107"/>
    </source>
</evidence>
<dbReference type="Pfam" id="PF12833">
    <property type="entry name" value="HTH_18"/>
    <property type="match status" value="1"/>
</dbReference>
<evidence type="ECO:0000256" key="3">
    <source>
        <dbReference type="ARBA" id="ARBA00023163"/>
    </source>
</evidence>
<dbReference type="InterPro" id="IPR018062">
    <property type="entry name" value="HTH_AraC-typ_CS"/>
</dbReference>
<dbReference type="InterPro" id="IPR050204">
    <property type="entry name" value="AraC_XylS_family_regulators"/>
</dbReference>
<evidence type="ECO:0000313" key="7">
    <source>
        <dbReference type="Proteomes" id="UP000185598"/>
    </source>
</evidence>
<dbReference type="PROSITE" id="PS00041">
    <property type="entry name" value="HTH_ARAC_FAMILY_1"/>
    <property type="match status" value="1"/>
</dbReference>
<dbReference type="GO" id="GO:0043565">
    <property type="term" value="F:sequence-specific DNA binding"/>
    <property type="evidence" value="ECO:0007669"/>
    <property type="project" value="InterPro"/>
</dbReference>
<dbReference type="SUPFAM" id="SSF46689">
    <property type="entry name" value="Homeodomain-like"/>
    <property type="match status" value="2"/>
</dbReference>
<keyword evidence="2 5" id="KW-0238">DNA-binding</keyword>
<dbReference type="PROSITE" id="PS01124">
    <property type="entry name" value="HTH_ARAC_FAMILY_2"/>
    <property type="match status" value="1"/>
</dbReference>
<dbReference type="EMBL" id="MKIN01000022">
    <property type="protein sequence ID" value="OLP49536.1"/>
    <property type="molecule type" value="Genomic_DNA"/>
</dbReference>
<evidence type="ECO:0000313" key="6">
    <source>
        <dbReference type="EMBL" id="OLP49536.1"/>
    </source>
</evidence>
<dbReference type="GO" id="GO:0003700">
    <property type="term" value="F:DNA-binding transcription factor activity"/>
    <property type="evidence" value="ECO:0007669"/>
    <property type="project" value="InterPro"/>
</dbReference>
<dbReference type="InterPro" id="IPR020449">
    <property type="entry name" value="Tscrpt_reg_AraC-type_HTH"/>
</dbReference>
<accession>A0A1Q9A4Q1</accession>
<dbReference type="InterPro" id="IPR009057">
    <property type="entry name" value="Homeodomain-like_sf"/>
</dbReference>
<organism evidence="6 7">
    <name type="scientific">Allorhizobium taibaishanense</name>
    <dbReference type="NCBI Taxonomy" id="887144"/>
    <lineage>
        <taxon>Bacteria</taxon>
        <taxon>Pseudomonadati</taxon>
        <taxon>Pseudomonadota</taxon>
        <taxon>Alphaproteobacteria</taxon>
        <taxon>Hyphomicrobiales</taxon>
        <taxon>Rhizobiaceae</taxon>
        <taxon>Rhizobium/Agrobacterium group</taxon>
        <taxon>Allorhizobium</taxon>
    </lineage>
</organism>
<evidence type="ECO:0000259" key="4">
    <source>
        <dbReference type="PROSITE" id="PS01124"/>
    </source>
</evidence>
<keyword evidence="7" id="KW-1185">Reference proteome</keyword>
<reference evidence="6 7" key="1">
    <citation type="submission" date="2016-09" db="EMBL/GenBank/DDBJ databases">
        <title>Rhizobium oryziradicis sp. nov., isolated from the root of rice.</title>
        <authorList>
            <person name="Zhao J."/>
            <person name="Zhang X."/>
        </authorList>
    </citation>
    <scope>NUCLEOTIDE SEQUENCE [LARGE SCALE GENOMIC DNA]</scope>
    <source>
        <strain evidence="6 7">14971</strain>
    </source>
</reference>
<dbReference type="PANTHER" id="PTHR46796">
    <property type="entry name" value="HTH-TYPE TRANSCRIPTIONAL ACTIVATOR RHAS-RELATED"/>
    <property type="match status" value="1"/>
</dbReference>
<name>A0A1Q9A4Q1_9HYPH</name>
<dbReference type="Gene3D" id="1.10.10.60">
    <property type="entry name" value="Homeodomain-like"/>
    <property type="match status" value="2"/>
</dbReference>
<evidence type="ECO:0000256" key="2">
    <source>
        <dbReference type="ARBA" id="ARBA00023125"/>
    </source>
</evidence>
<gene>
    <name evidence="6" type="ORF">BJF91_21160</name>
    <name evidence="5" type="ORF">GGQ71_000854</name>
</gene>
<keyword evidence="3" id="KW-0804">Transcription</keyword>
<dbReference type="SMART" id="SM00342">
    <property type="entry name" value="HTH_ARAC"/>
    <property type="match status" value="1"/>
</dbReference>
<comment type="caution">
    <text evidence="6">The sequence shown here is derived from an EMBL/GenBank/DDBJ whole genome shotgun (WGS) entry which is preliminary data.</text>
</comment>
<evidence type="ECO:0000256" key="1">
    <source>
        <dbReference type="ARBA" id="ARBA00023015"/>
    </source>
</evidence>
<sequence>MSYLPRMTSKIDGLSVASGLHRRYWNGMVADLWTVDCETDAGGHYLSRDPRLFILLDAEGEDGANLHLTETGGRRISGAIARAAHFIPAGLEMSSAIRGVKSLRHLDLHFDADSLLRRLGEDADRARLDEPRYLLNDARILALADLIAADIASPEPLHDLYGDGLASALLIDVLDLSAKPVRKRSKLAVWQLRRVCDFIEANCLRNIRLEEIAGLTGLSPSYFSHAFKASTGVSPQQWQMKRRIDRVKQRLSDPTVPLTAIAAETGFSDAAHFARSFRRVTGLSPSEWRRTRLR</sequence>
<dbReference type="InterPro" id="IPR018060">
    <property type="entry name" value="HTH_AraC"/>
</dbReference>